<organism evidence="1 2">
    <name type="scientific">Suillus subaureus</name>
    <dbReference type="NCBI Taxonomy" id="48587"/>
    <lineage>
        <taxon>Eukaryota</taxon>
        <taxon>Fungi</taxon>
        <taxon>Dikarya</taxon>
        <taxon>Basidiomycota</taxon>
        <taxon>Agaricomycotina</taxon>
        <taxon>Agaricomycetes</taxon>
        <taxon>Agaricomycetidae</taxon>
        <taxon>Boletales</taxon>
        <taxon>Suillineae</taxon>
        <taxon>Suillaceae</taxon>
        <taxon>Suillus</taxon>
    </lineage>
</organism>
<accession>A0A9P7ELD0</accession>
<dbReference type="GeneID" id="64633335"/>
<name>A0A9P7ELD0_9AGAM</name>
<comment type="caution">
    <text evidence="1">The sequence shown here is derived from an EMBL/GenBank/DDBJ whole genome shotgun (WGS) entry which is preliminary data.</text>
</comment>
<protein>
    <submittedName>
        <fullName evidence="1">Uncharacterized protein</fullName>
    </submittedName>
</protein>
<dbReference type="EMBL" id="JABBWG010000003">
    <property type="protein sequence ID" value="KAG1824779.1"/>
    <property type="molecule type" value="Genomic_DNA"/>
</dbReference>
<reference evidence="1" key="1">
    <citation type="journal article" date="2020" name="New Phytol.">
        <title>Comparative genomics reveals dynamic genome evolution in host specialist ectomycorrhizal fungi.</title>
        <authorList>
            <person name="Lofgren L.A."/>
            <person name="Nguyen N.H."/>
            <person name="Vilgalys R."/>
            <person name="Ruytinx J."/>
            <person name="Liao H.L."/>
            <person name="Branco S."/>
            <person name="Kuo A."/>
            <person name="LaButti K."/>
            <person name="Lipzen A."/>
            <person name="Andreopoulos W."/>
            <person name="Pangilinan J."/>
            <person name="Riley R."/>
            <person name="Hundley H."/>
            <person name="Na H."/>
            <person name="Barry K."/>
            <person name="Grigoriev I.V."/>
            <person name="Stajich J.E."/>
            <person name="Kennedy P.G."/>
        </authorList>
    </citation>
    <scope>NUCLEOTIDE SEQUENCE</scope>
    <source>
        <strain evidence="1">MN1</strain>
    </source>
</reference>
<dbReference type="RefSeq" id="XP_041198496.1">
    <property type="nucleotide sequence ID" value="XM_041339319.1"/>
</dbReference>
<gene>
    <name evidence="1" type="ORF">BJ212DRAFT_1476064</name>
</gene>
<dbReference type="OrthoDB" id="2688586at2759"/>
<keyword evidence="2" id="KW-1185">Reference proteome</keyword>
<dbReference type="Proteomes" id="UP000807769">
    <property type="component" value="Unassembled WGS sequence"/>
</dbReference>
<proteinExistence type="predicted"/>
<evidence type="ECO:0000313" key="1">
    <source>
        <dbReference type="EMBL" id="KAG1824779.1"/>
    </source>
</evidence>
<evidence type="ECO:0000313" key="2">
    <source>
        <dbReference type="Proteomes" id="UP000807769"/>
    </source>
</evidence>
<dbReference type="AlphaFoldDB" id="A0A9P7ELD0"/>
<sequence length="187" mass="20105">MAIVSPGNIDLGMIKNSSLFRTKTLNAFLLATSDFLSNLLDVSNLSSGCSFRYFKLQHQSTIAVITSQQMACALGSDGKLKDASAIDWYNDPDDDFPIPTPSPPSASNGTLTAFVSFCSGRALKPTEKIHEAANTALAKQLAPVPPQGQPALKQVQTGSCLVHYHDNNDNDIYYDNVPSNVLCHPST</sequence>